<evidence type="ECO:0000256" key="2">
    <source>
        <dbReference type="ARBA" id="ARBA00022448"/>
    </source>
</evidence>
<keyword evidence="9 10" id="KW-0998">Cell outer membrane</keyword>
<dbReference type="InterPro" id="IPR036942">
    <property type="entry name" value="Beta-barrel_TonB_sf"/>
</dbReference>
<name>A0A1M7ZEJ0_9BACT</name>
<accession>A0A1M7ZEJ0</accession>
<evidence type="ECO:0000256" key="5">
    <source>
        <dbReference type="ARBA" id="ARBA00022729"/>
    </source>
</evidence>
<dbReference type="PROSITE" id="PS52016">
    <property type="entry name" value="TONB_DEPENDENT_REC_3"/>
    <property type="match status" value="1"/>
</dbReference>
<dbReference type="Proteomes" id="UP000184609">
    <property type="component" value="Unassembled WGS sequence"/>
</dbReference>
<dbReference type="InterPro" id="IPR012910">
    <property type="entry name" value="Plug_dom"/>
</dbReference>
<keyword evidence="7 10" id="KW-0472">Membrane</keyword>
<evidence type="ECO:0000313" key="15">
    <source>
        <dbReference type="EMBL" id="SHO63297.1"/>
    </source>
</evidence>
<sequence>MRRILLIFSFFLVATNLLAQDRMVSGKITAAEDGSPVPGVTVLLKGTAVGTVSDMDGGYQISVPSSGGTLVFSFIGYETVEEVIGEQAIINVSLGQDVTSLSEVIVTAQGIEKTKNELSYAAQSVSGESLSQARDNNLMNSLSGKVSGVQIQKNNSMGGSTNVIIRGFKSLTGNNQALFVIDGVPIDNTTHNAGGVNRGYAGVDYGNVGADINPDDIESTTILKGPAATALYGSRAANGVVMITTKKGRKNGIGVTINTGITVSTIDKSTMPTYQTQYGGGYGKYYGPTEDGYFDMADVDGDGTLDPIVPTYEDASVGGAFDPSLLVYQWNAFGDPTSPTYLQKTPWVAASSDPSEYFKTGYVYNNSIVIDGGSDRGQFKLGYTRTNEKGVQPNSSLNKNYLNFSASYDIVKNLTASASMNFTQQDAIGRYATGYGGNNNLSSFREWWQVNVDINELKDAYDRTGQNITWNWSSGLPNKTGLIYWDNPYFAAYQNYASDDRLRYLGYVKLDYKITDWLNIMGRVSLDSYNQLQEERTAVGSINYQPGEYLRRNISFSEYNYDLLATINKELNDDFKLTGALGSNVRRTSISGISAVTNGGLTVPGIYALSNSLSMIEAPAESYSDKQVNGLFADAELGYQDYLFVTGAFRRDVSSTLPDGENAYNYFRVSSGFVFSNFIPDNPTFTYGKLRVNYGEVGNDAPFNSLADLYNKPTGFGTVPLFSMPSTKNNSDLKPERTKSYEIGTELTFFDGRLSLDVNYFKSSTINQILPVTVSTATGYSSKYVNAGSVENKGWEVTVGANIVKAGDFRWDVNLNWTRIRNKVTELYGDVTNLPLGSFRAGGGSLNAPLGGTYGTIYGYDYVYTNGQRTVLPNGRYQRTTTASNPIGNINPDWTGGIQNSFSYKTISMSFLIDMKHGGDVYSADMYYGLATGLYAETVGTNELGNPIRNPISEGGGILKEGVQADGTTNTVRLAMDAYPMNGGTVNPTAAYVYDASYIKLRELLVSYSVPKRIVDNWKAIGSLTFSAVGRNLWIIHKNLPYADPEDNLGAGNNQGYQVGSLPAVRNMGFNIKATF</sequence>
<comment type="similarity">
    <text evidence="10 11">Belongs to the TonB-dependent receptor family.</text>
</comment>
<dbReference type="InterPro" id="IPR023996">
    <property type="entry name" value="TonB-dep_OMP_SusC/RagA"/>
</dbReference>
<dbReference type="SUPFAM" id="SSF49464">
    <property type="entry name" value="Carboxypeptidase regulatory domain-like"/>
    <property type="match status" value="1"/>
</dbReference>
<dbReference type="GO" id="GO:0044718">
    <property type="term" value="P:siderophore transmembrane transport"/>
    <property type="evidence" value="ECO:0007669"/>
    <property type="project" value="TreeGrafter"/>
</dbReference>
<comment type="subcellular location">
    <subcellularLocation>
        <location evidence="1 10">Cell outer membrane</location>
        <topology evidence="1 10">Multi-pass membrane protein</topology>
    </subcellularLocation>
</comment>
<feature type="chain" id="PRO_5013269334" evidence="12">
    <location>
        <begin position="20"/>
        <end position="1076"/>
    </location>
</feature>
<dbReference type="InterPro" id="IPR037066">
    <property type="entry name" value="Plug_dom_sf"/>
</dbReference>
<dbReference type="InterPro" id="IPR039426">
    <property type="entry name" value="TonB-dep_rcpt-like"/>
</dbReference>
<dbReference type="Gene3D" id="2.40.170.20">
    <property type="entry name" value="TonB-dependent receptor, beta-barrel domain"/>
    <property type="match status" value="1"/>
</dbReference>
<dbReference type="GO" id="GO:0015344">
    <property type="term" value="F:siderophore uptake transmembrane transporter activity"/>
    <property type="evidence" value="ECO:0007669"/>
    <property type="project" value="TreeGrafter"/>
</dbReference>
<evidence type="ECO:0000256" key="1">
    <source>
        <dbReference type="ARBA" id="ARBA00004571"/>
    </source>
</evidence>
<dbReference type="Pfam" id="PF00593">
    <property type="entry name" value="TonB_dep_Rec_b-barrel"/>
    <property type="match status" value="1"/>
</dbReference>
<evidence type="ECO:0000256" key="3">
    <source>
        <dbReference type="ARBA" id="ARBA00022452"/>
    </source>
</evidence>
<dbReference type="RefSeq" id="WP_073572274.1">
    <property type="nucleotide sequence ID" value="NZ_FRXN01000003.1"/>
</dbReference>
<keyword evidence="4 10" id="KW-0812">Transmembrane</keyword>
<evidence type="ECO:0000259" key="13">
    <source>
        <dbReference type="Pfam" id="PF00593"/>
    </source>
</evidence>
<dbReference type="Gene3D" id="2.170.130.10">
    <property type="entry name" value="TonB-dependent receptor, plug domain"/>
    <property type="match status" value="1"/>
</dbReference>
<evidence type="ECO:0000256" key="8">
    <source>
        <dbReference type="ARBA" id="ARBA00023170"/>
    </source>
</evidence>
<evidence type="ECO:0000256" key="7">
    <source>
        <dbReference type="ARBA" id="ARBA00023136"/>
    </source>
</evidence>
<keyword evidence="5 12" id="KW-0732">Signal</keyword>
<dbReference type="SUPFAM" id="SSF56935">
    <property type="entry name" value="Porins"/>
    <property type="match status" value="1"/>
</dbReference>
<keyword evidence="16" id="KW-1185">Reference proteome</keyword>
<reference evidence="16" key="1">
    <citation type="submission" date="2016-12" db="EMBL/GenBank/DDBJ databases">
        <authorList>
            <person name="Varghese N."/>
            <person name="Submissions S."/>
        </authorList>
    </citation>
    <scope>NUCLEOTIDE SEQUENCE [LARGE SCALE GENOMIC DNA]</scope>
    <source>
        <strain evidence="16">DSM 25035</strain>
    </source>
</reference>
<dbReference type="Pfam" id="PF13715">
    <property type="entry name" value="CarbopepD_reg_2"/>
    <property type="match status" value="1"/>
</dbReference>
<keyword evidence="6 11" id="KW-0798">TonB box</keyword>
<dbReference type="GO" id="GO:0009279">
    <property type="term" value="C:cell outer membrane"/>
    <property type="evidence" value="ECO:0007669"/>
    <property type="project" value="UniProtKB-SubCell"/>
</dbReference>
<keyword evidence="2 10" id="KW-0813">Transport</keyword>
<feature type="domain" description="TonB-dependent receptor-like beta-barrel" evidence="13">
    <location>
        <begin position="461"/>
        <end position="871"/>
    </location>
</feature>
<proteinExistence type="inferred from homology"/>
<dbReference type="AlphaFoldDB" id="A0A1M7ZEJ0"/>
<feature type="domain" description="TonB-dependent receptor plug" evidence="14">
    <location>
        <begin position="115"/>
        <end position="240"/>
    </location>
</feature>
<dbReference type="OrthoDB" id="9768177at2"/>
<evidence type="ECO:0000313" key="16">
    <source>
        <dbReference type="Proteomes" id="UP000184609"/>
    </source>
</evidence>
<dbReference type="NCBIfam" id="TIGR04057">
    <property type="entry name" value="SusC_RagA_signa"/>
    <property type="match status" value="1"/>
</dbReference>
<dbReference type="STRING" id="1073327.SAMN04488108_2658"/>
<keyword evidence="8" id="KW-0675">Receptor</keyword>
<feature type="signal peptide" evidence="12">
    <location>
        <begin position="1"/>
        <end position="19"/>
    </location>
</feature>
<dbReference type="InterPro" id="IPR000531">
    <property type="entry name" value="Beta-barrel_TonB"/>
</dbReference>
<dbReference type="EMBL" id="FRXN01000003">
    <property type="protein sequence ID" value="SHO63297.1"/>
    <property type="molecule type" value="Genomic_DNA"/>
</dbReference>
<dbReference type="PANTHER" id="PTHR30069:SF29">
    <property type="entry name" value="HEMOGLOBIN AND HEMOGLOBIN-HAPTOGLOBIN-BINDING PROTEIN 1-RELATED"/>
    <property type="match status" value="1"/>
</dbReference>
<gene>
    <name evidence="15" type="ORF">SAMN04488108_2658</name>
</gene>
<evidence type="ECO:0000256" key="11">
    <source>
        <dbReference type="RuleBase" id="RU003357"/>
    </source>
</evidence>
<evidence type="ECO:0000256" key="12">
    <source>
        <dbReference type="SAM" id="SignalP"/>
    </source>
</evidence>
<protein>
    <submittedName>
        <fullName evidence="15">TonB-linked outer membrane protein, SusC/RagA family</fullName>
    </submittedName>
</protein>
<dbReference type="NCBIfam" id="TIGR04056">
    <property type="entry name" value="OMP_RagA_SusC"/>
    <property type="match status" value="1"/>
</dbReference>
<evidence type="ECO:0000259" key="14">
    <source>
        <dbReference type="Pfam" id="PF07715"/>
    </source>
</evidence>
<organism evidence="15 16">
    <name type="scientific">Algoriphagus zhangzhouensis</name>
    <dbReference type="NCBI Taxonomy" id="1073327"/>
    <lineage>
        <taxon>Bacteria</taxon>
        <taxon>Pseudomonadati</taxon>
        <taxon>Bacteroidota</taxon>
        <taxon>Cytophagia</taxon>
        <taxon>Cytophagales</taxon>
        <taxon>Cyclobacteriaceae</taxon>
        <taxon>Algoriphagus</taxon>
    </lineage>
</organism>
<dbReference type="Gene3D" id="2.60.40.1120">
    <property type="entry name" value="Carboxypeptidase-like, regulatory domain"/>
    <property type="match status" value="1"/>
</dbReference>
<evidence type="ECO:0000256" key="9">
    <source>
        <dbReference type="ARBA" id="ARBA00023237"/>
    </source>
</evidence>
<keyword evidence="3 10" id="KW-1134">Transmembrane beta strand</keyword>
<dbReference type="InterPro" id="IPR008969">
    <property type="entry name" value="CarboxyPept-like_regulatory"/>
</dbReference>
<dbReference type="PANTHER" id="PTHR30069">
    <property type="entry name" value="TONB-DEPENDENT OUTER MEMBRANE RECEPTOR"/>
    <property type="match status" value="1"/>
</dbReference>
<evidence type="ECO:0000256" key="10">
    <source>
        <dbReference type="PROSITE-ProRule" id="PRU01360"/>
    </source>
</evidence>
<dbReference type="Pfam" id="PF07715">
    <property type="entry name" value="Plug"/>
    <property type="match status" value="1"/>
</dbReference>
<evidence type="ECO:0000256" key="6">
    <source>
        <dbReference type="ARBA" id="ARBA00023077"/>
    </source>
</evidence>
<evidence type="ECO:0000256" key="4">
    <source>
        <dbReference type="ARBA" id="ARBA00022692"/>
    </source>
</evidence>
<dbReference type="InterPro" id="IPR023997">
    <property type="entry name" value="TonB-dep_OMP_SusC/RagA_CS"/>
</dbReference>